<evidence type="ECO:0000256" key="7">
    <source>
        <dbReference type="ARBA" id="ARBA00093797"/>
    </source>
</evidence>
<keyword evidence="3" id="KW-1005">Bacterial flagellum biogenesis</keyword>
<organism evidence="8 9">
    <name type="scientific">Pallidibacillus thermolactis</name>
    <dbReference type="NCBI Taxonomy" id="251051"/>
    <lineage>
        <taxon>Bacteria</taxon>
        <taxon>Bacillati</taxon>
        <taxon>Bacillota</taxon>
        <taxon>Bacilli</taxon>
        <taxon>Bacillales</taxon>
        <taxon>Bacillaceae</taxon>
        <taxon>Pallidibacillus</taxon>
    </lineage>
</organism>
<dbReference type="Proteomes" id="UP001208656">
    <property type="component" value="Unassembled WGS sequence"/>
</dbReference>
<gene>
    <name evidence="8" type="ORF">OEV82_02215</name>
</gene>
<comment type="similarity">
    <text evidence="6">Belongs to the bacillales FliT family.</text>
</comment>
<evidence type="ECO:0000256" key="4">
    <source>
        <dbReference type="ARBA" id="ARBA00023186"/>
    </source>
</evidence>
<comment type="function">
    <text evidence="5">May act as an export chaperone for the filament capping protein FliD.</text>
</comment>
<evidence type="ECO:0000256" key="5">
    <source>
        <dbReference type="ARBA" id="ARBA00093765"/>
    </source>
</evidence>
<keyword evidence="4" id="KW-0143">Chaperone</keyword>
<dbReference type="Pfam" id="PF05400">
    <property type="entry name" value="FliT"/>
    <property type="match status" value="1"/>
</dbReference>
<comment type="subcellular location">
    <subcellularLocation>
        <location evidence="1">Cytoplasm</location>
        <location evidence="1">Cytosol</location>
    </subcellularLocation>
</comment>
<reference evidence="8 9" key="1">
    <citation type="submission" date="2022-10" db="EMBL/GenBank/DDBJ databases">
        <title>Description of Fervidibacillus gen. nov. in the family Fervidibacillaceae fam. nov. with two species, Fervidibacillus albus sp. nov., and Fervidibacillus halotolerans sp. nov., isolated from tidal flat sediments.</title>
        <authorList>
            <person name="Kwon K.K."/>
            <person name="Yang S.-H."/>
        </authorList>
    </citation>
    <scope>NUCLEOTIDE SEQUENCE [LARGE SCALE GENOMIC DNA]</scope>
    <source>
        <strain evidence="8 9">DSM 23332</strain>
    </source>
</reference>
<comment type="caution">
    <text evidence="8">The sequence shown here is derived from an EMBL/GenBank/DDBJ whole genome shotgun (WGS) entry which is preliminary data.</text>
</comment>
<keyword evidence="2" id="KW-0963">Cytoplasm</keyword>
<proteinExistence type="inferred from homology"/>
<evidence type="ECO:0000256" key="3">
    <source>
        <dbReference type="ARBA" id="ARBA00022795"/>
    </source>
</evidence>
<keyword evidence="9" id="KW-1185">Reference proteome</keyword>
<evidence type="ECO:0000313" key="9">
    <source>
        <dbReference type="Proteomes" id="UP001208656"/>
    </source>
</evidence>
<evidence type="ECO:0000256" key="2">
    <source>
        <dbReference type="ARBA" id="ARBA00022490"/>
    </source>
</evidence>
<evidence type="ECO:0000256" key="6">
    <source>
        <dbReference type="ARBA" id="ARBA00093785"/>
    </source>
</evidence>
<protein>
    <recommendedName>
        <fullName evidence="7">Flagellar protein FliT</fullName>
    </recommendedName>
</protein>
<keyword evidence="8" id="KW-0282">Flagellum</keyword>
<accession>A0ABT2WC73</accession>
<keyword evidence="8" id="KW-0969">Cilium</keyword>
<keyword evidence="8" id="KW-0966">Cell projection</keyword>
<dbReference type="InterPro" id="IPR008622">
    <property type="entry name" value="FliT"/>
</dbReference>
<evidence type="ECO:0000256" key="1">
    <source>
        <dbReference type="ARBA" id="ARBA00004514"/>
    </source>
</evidence>
<dbReference type="RefSeq" id="WP_263060855.1">
    <property type="nucleotide sequence ID" value="NZ_JAOUSE010000003.1"/>
</dbReference>
<sequence>MNPIKGVYVTTTEMIRYLEEKKEEDRERRIAEINRLLEKRQQFLDQIEKPLSGGEQALAKQTMQLNEKLDAILQKEKQHIQMDINQLKVTKKTNRQYTNPYASLQNTGGSFFDKRK</sequence>
<name>A0ABT2WC73_9BACI</name>
<dbReference type="EMBL" id="JAOUSE010000003">
    <property type="protein sequence ID" value="MCU9593269.1"/>
    <property type="molecule type" value="Genomic_DNA"/>
</dbReference>
<evidence type="ECO:0000313" key="8">
    <source>
        <dbReference type="EMBL" id="MCU9593269.1"/>
    </source>
</evidence>